<feature type="transmembrane region" description="Helical" evidence="1">
    <location>
        <begin position="172"/>
        <end position="194"/>
    </location>
</feature>
<feature type="transmembrane region" description="Helical" evidence="1">
    <location>
        <begin position="254"/>
        <end position="273"/>
    </location>
</feature>
<name>A0ABW2IMA6_9PROT</name>
<dbReference type="PANTHER" id="PTHR23028:SF131">
    <property type="entry name" value="BLR2367 PROTEIN"/>
    <property type="match status" value="1"/>
</dbReference>
<dbReference type="PANTHER" id="PTHR23028">
    <property type="entry name" value="ACETYLTRANSFERASE"/>
    <property type="match status" value="1"/>
</dbReference>
<reference evidence="4" key="1">
    <citation type="journal article" date="2019" name="Int. J. Syst. Evol. Microbiol.">
        <title>The Global Catalogue of Microorganisms (GCM) 10K type strain sequencing project: providing services to taxonomists for standard genome sequencing and annotation.</title>
        <authorList>
            <consortium name="The Broad Institute Genomics Platform"/>
            <consortium name="The Broad Institute Genome Sequencing Center for Infectious Disease"/>
            <person name="Wu L."/>
            <person name="Ma J."/>
        </authorList>
    </citation>
    <scope>NUCLEOTIDE SEQUENCE [LARGE SCALE GENOMIC DNA]</scope>
    <source>
        <strain evidence="4">CCUG 51308</strain>
    </source>
</reference>
<feature type="transmembrane region" description="Helical" evidence="1">
    <location>
        <begin position="206"/>
        <end position="225"/>
    </location>
</feature>
<gene>
    <name evidence="3" type="ORF">ACFQS8_11085</name>
</gene>
<feature type="transmembrane region" description="Helical" evidence="1">
    <location>
        <begin position="144"/>
        <end position="165"/>
    </location>
</feature>
<feature type="transmembrane region" description="Helical" evidence="1">
    <location>
        <begin position="91"/>
        <end position="111"/>
    </location>
</feature>
<keyword evidence="4" id="KW-1185">Reference proteome</keyword>
<dbReference type="RefSeq" id="WP_382167400.1">
    <property type="nucleotide sequence ID" value="NZ_JBHTBR010000005.1"/>
</dbReference>
<evidence type="ECO:0000259" key="2">
    <source>
        <dbReference type="Pfam" id="PF01757"/>
    </source>
</evidence>
<feature type="domain" description="Acyltransferase 3" evidence="2">
    <location>
        <begin position="14"/>
        <end position="341"/>
    </location>
</feature>
<keyword evidence="3" id="KW-0808">Transferase</keyword>
<organism evidence="3 4">
    <name type="scientific">Hirschia litorea</name>
    <dbReference type="NCBI Taxonomy" id="1199156"/>
    <lineage>
        <taxon>Bacteria</taxon>
        <taxon>Pseudomonadati</taxon>
        <taxon>Pseudomonadota</taxon>
        <taxon>Alphaproteobacteria</taxon>
        <taxon>Hyphomonadales</taxon>
        <taxon>Hyphomonadaceae</taxon>
        <taxon>Hirschia</taxon>
    </lineage>
</organism>
<keyword evidence="1" id="KW-0472">Membrane</keyword>
<accession>A0ABW2IMA6</accession>
<evidence type="ECO:0000313" key="4">
    <source>
        <dbReference type="Proteomes" id="UP001596492"/>
    </source>
</evidence>
<dbReference type="GO" id="GO:0016746">
    <property type="term" value="F:acyltransferase activity"/>
    <property type="evidence" value="ECO:0007669"/>
    <property type="project" value="UniProtKB-KW"/>
</dbReference>
<dbReference type="InterPro" id="IPR050879">
    <property type="entry name" value="Acyltransferase_3"/>
</dbReference>
<feature type="transmembrane region" description="Helical" evidence="1">
    <location>
        <begin position="293"/>
        <end position="312"/>
    </location>
</feature>
<keyword evidence="1" id="KW-1133">Transmembrane helix</keyword>
<dbReference type="Pfam" id="PF01757">
    <property type="entry name" value="Acyl_transf_3"/>
    <property type="match status" value="1"/>
</dbReference>
<keyword evidence="3" id="KW-0012">Acyltransferase</keyword>
<feature type="transmembrane region" description="Helical" evidence="1">
    <location>
        <begin position="50"/>
        <end position="70"/>
    </location>
</feature>
<evidence type="ECO:0000313" key="3">
    <source>
        <dbReference type="EMBL" id="MFC7292162.1"/>
    </source>
</evidence>
<protein>
    <submittedName>
        <fullName evidence="3">Acyltransferase family protein</fullName>
        <ecNumber evidence="3">2.3.-.-</ecNumber>
    </submittedName>
</protein>
<feature type="transmembrane region" description="Helical" evidence="1">
    <location>
        <begin position="324"/>
        <end position="344"/>
    </location>
</feature>
<feature type="transmembrane region" description="Helical" evidence="1">
    <location>
        <begin position="232"/>
        <end position="248"/>
    </location>
</feature>
<sequence length="369" mass="40836">MSGHTISKPKQVFLSLNGLRFILAIWIAYFHVGHMFDDAGMGTLPFLRLGIARVDVFFCLSGFVLSHVYWAQRTKPFNFADFMVARLARIYPMYLLALGIIIAYLAGGALLGKAPSTSYPFSDLVMNLLFLQASGLTETNSWNFPAWAVAAEMGGYIAFPIFIYLAQLTRKLPYLLLAIAIGLVLLLEIFLQFVSPLPMNELTTDWGILRGASVMFCGVAARSVFNIFKPNTLMAIITAIAGISLVFTSAMQQWGVPLVGLGAAFLMIGLARLDELKCPTGLSSQPMQELGNWSYVIFILHAPIYTILAQIWSLAGYEFVATPLTSLVFMSVVILVSGPIYHLVEKPSRKFIRKQWEMRRGHTISNAGL</sequence>
<keyword evidence="1" id="KW-0812">Transmembrane</keyword>
<dbReference type="InterPro" id="IPR002656">
    <property type="entry name" value="Acyl_transf_3_dom"/>
</dbReference>
<proteinExistence type="predicted"/>
<dbReference type="EC" id="2.3.-.-" evidence="3"/>
<comment type="caution">
    <text evidence="3">The sequence shown here is derived from an EMBL/GenBank/DDBJ whole genome shotgun (WGS) entry which is preliminary data.</text>
</comment>
<feature type="transmembrane region" description="Helical" evidence="1">
    <location>
        <begin position="12"/>
        <end position="30"/>
    </location>
</feature>
<dbReference type="EMBL" id="JBHTBR010000005">
    <property type="protein sequence ID" value="MFC7292162.1"/>
    <property type="molecule type" value="Genomic_DNA"/>
</dbReference>
<evidence type="ECO:0000256" key="1">
    <source>
        <dbReference type="SAM" id="Phobius"/>
    </source>
</evidence>
<dbReference type="Proteomes" id="UP001596492">
    <property type="component" value="Unassembled WGS sequence"/>
</dbReference>